<dbReference type="FunFam" id="3.30.70.330:FF:000309">
    <property type="entry name" value="RNA-binding protein 42"/>
    <property type="match status" value="1"/>
</dbReference>
<feature type="region of interest" description="Disordered" evidence="3">
    <location>
        <begin position="133"/>
        <end position="154"/>
    </location>
</feature>
<dbReference type="Gene3D" id="3.30.70.330">
    <property type="match status" value="1"/>
</dbReference>
<dbReference type="GO" id="GO:0003729">
    <property type="term" value="F:mRNA binding"/>
    <property type="evidence" value="ECO:0000318"/>
    <property type="project" value="GO_Central"/>
</dbReference>
<sequence>MAESAKEGGDPKDALDTELARFEAEMAELTTTPPPPPPAPLPPPKAASSKPLVRPHAPPPSVAPLPAPLPAPGPQPFYPPGPSGQFAPPGQYPPVLAQYPGPVAAPPLTQGQTLFERDMKALDPAELERVKAALAGEEPKPDPKKETKKRPIARTAAGEKWVDPTLAEWPENDFRLFCGNLGNEVNEDVLSKAFVKYSSFNMAKVIRDKRTGKTRGYGFVSFATQGDMFSALKEMQGKYVGNRPLILRKSSWEERTDAEAQKKKYKKQKSKHGPLSGSKELLLQIGGIER</sequence>
<feature type="compositionally biased region" description="Basic and acidic residues" evidence="3">
    <location>
        <begin position="253"/>
        <end position="262"/>
    </location>
</feature>
<dbReference type="AlphaFoldDB" id="A0A1Y1HXH1"/>
<dbReference type="SMART" id="SM00360">
    <property type="entry name" value="RRM"/>
    <property type="match status" value="1"/>
</dbReference>
<evidence type="ECO:0000313" key="5">
    <source>
        <dbReference type="EMBL" id="GAQ83354.1"/>
    </source>
</evidence>
<evidence type="ECO:0000256" key="1">
    <source>
        <dbReference type="ARBA" id="ARBA00022884"/>
    </source>
</evidence>
<evidence type="ECO:0000313" key="6">
    <source>
        <dbReference type="Proteomes" id="UP000054558"/>
    </source>
</evidence>
<dbReference type="Proteomes" id="UP000054558">
    <property type="component" value="Unassembled WGS sequence"/>
</dbReference>
<dbReference type="InterPro" id="IPR034215">
    <property type="entry name" value="RBM42_RRM"/>
</dbReference>
<organism evidence="5 6">
    <name type="scientific">Klebsormidium nitens</name>
    <name type="common">Green alga</name>
    <name type="synonym">Ulothrix nitens</name>
    <dbReference type="NCBI Taxonomy" id="105231"/>
    <lineage>
        <taxon>Eukaryota</taxon>
        <taxon>Viridiplantae</taxon>
        <taxon>Streptophyta</taxon>
        <taxon>Klebsormidiophyceae</taxon>
        <taxon>Klebsormidiales</taxon>
        <taxon>Klebsormidiaceae</taxon>
        <taxon>Klebsormidium</taxon>
    </lineage>
</organism>
<feature type="region of interest" description="Disordered" evidence="3">
    <location>
        <begin position="1"/>
        <end position="109"/>
    </location>
</feature>
<feature type="compositionally biased region" description="Pro residues" evidence="3">
    <location>
        <begin position="56"/>
        <end position="82"/>
    </location>
</feature>
<dbReference type="InterPro" id="IPR050825">
    <property type="entry name" value="RBM42_RBP45_47-like"/>
</dbReference>
<dbReference type="OMA" id="HLQWLSS"/>
<feature type="compositionally biased region" description="Pro residues" evidence="3">
    <location>
        <begin position="32"/>
        <end position="45"/>
    </location>
</feature>
<keyword evidence="1 2" id="KW-0694">RNA-binding</keyword>
<proteinExistence type="predicted"/>
<dbReference type="EMBL" id="DF237094">
    <property type="protein sequence ID" value="GAQ83354.1"/>
    <property type="molecule type" value="Genomic_DNA"/>
</dbReference>
<dbReference type="PROSITE" id="PS50102">
    <property type="entry name" value="RRM"/>
    <property type="match status" value="1"/>
</dbReference>
<dbReference type="OrthoDB" id="1749473at2759"/>
<gene>
    <name evidence="5" type="ORF">KFL_001450070</name>
</gene>
<keyword evidence="6" id="KW-1185">Reference proteome</keyword>
<evidence type="ECO:0000256" key="3">
    <source>
        <dbReference type="SAM" id="MobiDB-lite"/>
    </source>
</evidence>
<feature type="compositionally biased region" description="Basic residues" evidence="3">
    <location>
        <begin position="263"/>
        <end position="272"/>
    </location>
</feature>
<dbReference type="Pfam" id="PF00076">
    <property type="entry name" value="RRM_1"/>
    <property type="match status" value="1"/>
</dbReference>
<protein>
    <recommendedName>
        <fullName evidence="4">RRM domain-containing protein</fullName>
    </recommendedName>
</protein>
<dbReference type="SUPFAM" id="SSF54928">
    <property type="entry name" value="RNA-binding domain, RBD"/>
    <property type="match status" value="1"/>
</dbReference>
<dbReference type="CDD" id="cd12383">
    <property type="entry name" value="RRM_RBM42"/>
    <property type="match status" value="1"/>
</dbReference>
<dbReference type="InterPro" id="IPR000504">
    <property type="entry name" value="RRM_dom"/>
</dbReference>
<dbReference type="PANTHER" id="PTHR47640:SF11">
    <property type="entry name" value="RNA-BINDING PROTEIN 42"/>
    <property type="match status" value="1"/>
</dbReference>
<feature type="region of interest" description="Disordered" evidence="3">
    <location>
        <begin position="253"/>
        <end position="278"/>
    </location>
</feature>
<dbReference type="STRING" id="105231.A0A1Y1HXH1"/>
<name>A0A1Y1HXH1_KLENI</name>
<dbReference type="PANTHER" id="PTHR47640">
    <property type="entry name" value="TRNA SELENOCYSTEINE 1-ASSOCIATED PROTEIN 1-RELATED-RELATED"/>
    <property type="match status" value="1"/>
</dbReference>
<feature type="compositionally biased region" description="Basic and acidic residues" evidence="3">
    <location>
        <begin position="133"/>
        <end position="145"/>
    </location>
</feature>
<feature type="compositionally biased region" description="Basic and acidic residues" evidence="3">
    <location>
        <begin position="1"/>
        <end position="24"/>
    </location>
</feature>
<evidence type="ECO:0000256" key="2">
    <source>
        <dbReference type="PROSITE-ProRule" id="PRU00176"/>
    </source>
</evidence>
<reference evidence="5 6" key="1">
    <citation type="journal article" date="2014" name="Nat. Commun.">
        <title>Klebsormidium flaccidum genome reveals primary factors for plant terrestrial adaptation.</title>
        <authorList>
            <person name="Hori K."/>
            <person name="Maruyama F."/>
            <person name="Fujisawa T."/>
            <person name="Togashi T."/>
            <person name="Yamamoto N."/>
            <person name="Seo M."/>
            <person name="Sato S."/>
            <person name="Yamada T."/>
            <person name="Mori H."/>
            <person name="Tajima N."/>
            <person name="Moriyama T."/>
            <person name="Ikeuchi M."/>
            <person name="Watanabe M."/>
            <person name="Wada H."/>
            <person name="Kobayashi K."/>
            <person name="Saito M."/>
            <person name="Masuda T."/>
            <person name="Sasaki-Sekimoto Y."/>
            <person name="Mashiguchi K."/>
            <person name="Awai K."/>
            <person name="Shimojima M."/>
            <person name="Masuda S."/>
            <person name="Iwai M."/>
            <person name="Nobusawa T."/>
            <person name="Narise T."/>
            <person name="Kondo S."/>
            <person name="Saito H."/>
            <person name="Sato R."/>
            <person name="Murakawa M."/>
            <person name="Ihara Y."/>
            <person name="Oshima-Yamada Y."/>
            <person name="Ohtaka K."/>
            <person name="Satoh M."/>
            <person name="Sonobe K."/>
            <person name="Ishii M."/>
            <person name="Ohtani R."/>
            <person name="Kanamori-Sato M."/>
            <person name="Honoki R."/>
            <person name="Miyazaki D."/>
            <person name="Mochizuki H."/>
            <person name="Umetsu J."/>
            <person name="Higashi K."/>
            <person name="Shibata D."/>
            <person name="Kamiya Y."/>
            <person name="Sato N."/>
            <person name="Nakamura Y."/>
            <person name="Tabata S."/>
            <person name="Ida S."/>
            <person name="Kurokawa K."/>
            <person name="Ohta H."/>
        </authorList>
    </citation>
    <scope>NUCLEOTIDE SEQUENCE [LARGE SCALE GENOMIC DNA]</scope>
    <source>
        <strain evidence="5 6">NIES-2285</strain>
    </source>
</reference>
<accession>A0A1Y1HXH1</accession>
<dbReference type="InterPro" id="IPR035979">
    <property type="entry name" value="RBD_domain_sf"/>
</dbReference>
<dbReference type="InterPro" id="IPR012677">
    <property type="entry name" value="Nucleotide-bd_a/b_plait_sf"/>
</dbReference>
<feature type="domain" description="RRM" evidence="4">
    <location>
        <begin position="174"/>
        <end position="252"/>
    </location>
</feature>
<evidence type="ECO:0000259" key="4">
    <source>
        <dbReference type="PROSITE" id="PS50102"/>
    </source>
</evidence>